<accession>A0A835Z9T3</accession>
<evidence type="ECO:0000256" key="2">
    <source>
        <dbReference type="SAM" id="MobiDB-lite"/>
    </source>
</evidence>
<organism evidence="3 4">
    <name type="scientific">Tribonema minus</name>
    <dbReference type="NCBI Taxonomy" id="303371"/>
    <lineage>
        <taxon>Eukaryota</taxon>
        <taxon>Sar</taxon>
        <taxon>Stramenopiles</taxon>
        <taxon>Ochrophyta</taxon>
        <taxon>PX clade</taxon>
        <taxon>Xanthophyceae</taxon>
        <taxon>Tribonematales</taxon>
        <taxon>Tribonemataceae</taxon>
        <taxon>Tribonema</taxon>
    </lineage>
</organism>
<dbReference type="PANTHER" id="PTHR12111">
    <property type="entry name" value="SPLICING FACTOR YJU2"/>
    <property type="match status" value="1"/>
</dbReference>
<evidence type="ECO:0000313" key="3">
    <source>
        <dbReference type="EMBL" id="KAG5189226.1"/>
    </source>
</evidence>
<dbReference type="GO" id="GO:0071014">
    <property type="term" value="C:post-mRNA release spliceosomal complex"/>
    <property type="evidence" value="ECO:0007669"/>
    <property type="project" value="TreeGrafter"/>
</dbReference>
<proteinExistence type="inferred from homology"/>
<dbReference type="EMBL" id="JAFCMP010000055">
    <property type="protein sequence ID" value="KAG5189226.1"/>
    <property type="molecule type" value="Genomic_DNA"/>
</dbReference>
<evidence type="ECO:0000313" key="4">
    <source>
        <dbReference type="Proteomes" id="UP000664859"/>
    </source>
</evidence>
<keyword evidence="4" id="KW-1185">Reference proteome</keyword>
<evidence type="ECO:0008006" key="5">
    <source>
        <dbReference type="Google" id="ProtNLM"/>
    </source>
</evidence>
<dbReference type="OrthoDB" id="360327at2759"/>
<protein>
    <recommendedName>
        <fullName evidence="5">Coiled-coil domain-containing protein 130</fullName>
    </recommendedName>
</protein>
<name>A0A835Z9T3_9STRA</name>
<dbReference type="GO" id="GO:0005684">
    <property type="term" value="C:U2-type spliceosomal complex"/>
    <property type="evidence" value="ECO:0007669"/>
    <property type="project" value="TreeGrafter"/>
</dbReference>
<reference evidence="3" key="1">
    <citation type="submission" date="2021-02" db="EMBL/GenBank/DDBJ databases">
        <title>First Annotated Genome of the Yellow-green Alga Tribonema minus.</title>
        <authorList>
            <person name="Mahan K.M."/>
        </authorList>
    </citation>
    <scope>NUCLEOTIDE SEQUENCE</scope>
    <source>
        <strain evidence="3">UTEX B ZZ1240</strain>
    </source>
</reference>
<sequence length="369" mass="38633">MSSLAAVQADGFYYPPTWEPKHGSVSKAAGSKGSNQYEQYGVIRFELPYNAWCEGCGRPLGKGTRFNAKKEKAGAYFTTTVWAFHMRCPSCSTEFVIKTDPKNSDYEFSAGIRRKEQHFDAEDAEAPVLADEDTQARLATDPMYRLEHADADVRRADAKKTRITRLMDWSNDVRGSDYDANAALRRAWRGARRERVALEAEAQARGLGVELLPHSEADAAAARAMDLGHSSRLRTMRATEKSRLAAIRASSIFAAPPPPSRGPASRALIVSGAAARKPAATGAAAAAAAAATKQARFQAAAAARAALPGSARTLRINASALVGGGGGGGGGGSTAVAVARVAVKRAASSGGGGGKRRRGAGESVGALSA</sequence>
<dbReference type="Proteomes" id="UP000664859">
    <property type="component" value="Unassembled WGS sequence"/>
</dbReference>
<evidence type="ECO:0000256" key="1">
    <source>
        <dbReference type="ARBA" id="ARBA00005595"/>
    </source>
</evidence>
<dbReference type="AlphaFoldDB" id="A0A835Z9T3"/>
<feature type="region of interest" description="Disordered" evidence="2">
    <location>
        <begin position="345"/>
        <end position="369"/>
    </location>
</feature>
<dbReference type="PANTHER" id="PTHR12111:SF2">
    <property type="entry name" value="SPLICING FACTOR YJU2B-RELATED"/>
    <property type="match status" value="1"/>
</dbReference>
<dbReference type="Pfam" id="PF04502">
    <property type="entry name" value="Saf4_Yju2"/>
    <property type="match status" value="1"/>
</dbReference>
<comment type="similarity">
    <text evidence="1">Belongs to the CWC16 family.</text>
</comment>
<dbReference type="GO" id="GO:0000398">
    <property type="term" value="P:mRNA splicing, via spliceosome"/>
    <property type="evidence" value="ECO:0007669"/>
    <property type="project" value="InterPro"/>
</dbReference>
<comment type="caution">
    <text evidence="3">The sequence shown here is derived from an EMBL/GenBank/DDBJ whole genome shotgun (WGS) entry which is preliminary data.</text>
</comment>
<gene>
    <name evidence="3" type="ORF">JKP88DRAFT_302381</name>
</gene>
<dbReference type="InterPro" id="IPR007590">
    <property type="entry name" value="Saf4/Yju2"/>
</dbReference>